<dbReference type="EMBL" id="NAJO01000060">
    <property type="protein sequence ID" value="OQN96871.1"/>
    <property type="molecule type" value="Genomic_DNA"/>
</dbReference>
<name>A0A1V8SDH6_9PEZI</name>
<evidence type="ECO:0000313" key="1">
    <source>
        <dbReference type="EMBL" id="OQN96871.1"/>
    </source>
</evidence>
<dbReference type="OrthoDB" id="5140754at2759"/>
<sequence>MSITGSDGLDEARRESIRVALESYKHTVCEHNLSNLRTFVDGIESRQARRDDMRRLEQDVLNHSAGGSATSPRRLLDPAVRTELVKKYDLDGIFHLYKDFTQDLDAWYARIRALLEKRDATAARFRHQIWSISALW</sequence>
<keyword evidence="2" id="KW-1185">Reference proteome</keyword>
<comment type="caution">
    <text evidence="1">The sequence shown here is derived from an EMBL/GenBank/DDBJ whole genome shotgun (WGS) entry which is preliminary data.</text>
</comment>
<dbReference type="AlphaFoldDB" id="A0A1V8SDH6"/>
<organism evidence="1 2">
    <name type="scientific">Cryoendolithus antarcticus</name>
    <dbReference type="NCBI Taxonomy" id="1507870"/>
    <lineage>
        <taxon>Eukaryota</taxon>
        <taxon>Fungi</taxon>
        <taxon>Dikarya</taxon>
        <taxon>Ascomycota</taxon>
        <taxon>Pezizomycotina</taxon>
        <taxon>Dothideomycetes</taxon>
        <taxon>Dothideomycetidae</taxon>
        <taxon>Cladosporiales</taxon>
        <taxon>Cladosporiaceae</taxon>
        <taxon>Cryoendolithus</taxon>
    </lineage>
</organism>
<evidence type="ECO:0000313" key="2">
    <source>
        <dbReference type="Proteomes" id="UP000192596"/>
    </source>
</evidence>
<dbReference type="Proteomes" id="UP000192596">
    <property type="component" value="Unassembled WGS sequence"/>
</dbReference>
<accession>A0A1V8SDH6</accession>
<protein>
    <submittedName>
        <fullName evidence="1">Uncharacterized protein</fullName>
    </submittedName>
</protein>
<reference evidence="2" key="1">
    <citation type="submission" date="2017-03" db="EMBL/GenBank/DDBJ databases">
        <title>Genomes of endolithic fungi from Antarctica.</title>
        <authorList>
            <person name="Coleine C."/>
            <person name="Masonjones S."/>
            <person name="Stajich J.E."/>
        </authorList>
    </citation>
    <scope>NUCLEOTIDE SEQUENCE [LARGE SCALE GENOMIC DNA]</scope>
    <source>
        <strain evidence="2">CCFEE 5527</strain>
    </source>
</reference>
<dbReference type="InParanoid" id="A0A1V8SDH6"/>
<proteinExistence type="predicted"/>
<gene>
    <name evidence="1" type="ORF">B0A48_17425</name>
</gene>